<dbReference type="Pfam" id="PF00172">
    <property type="entry name" value="Zn_clus"/>
    <property type="match status" value="1"/>
</dbReference>
<keyword evidence="5" id="KW-1185">Reference proteome</keyword>
<name>A0A8T9BUP2_9HELO</name>
<dbReference type="SUPFAM" id="SSF57701">
    <property type="entry name" value="Zn2/Cys6 DNA-binding domain"/>
    <property type="match status" value="1"/>
</dbReference>
<dbReference type="EMBL" id="QGMK01001880">
    <property type="protein sequence ID" value="TVY62863.1"/>
    <property type="molecule type" value="Genomic_DNA"/>
</dbReference>
<dbReference type="GO" id="GO:0000981">
    <property type="term" value="F:DNA-binding transcription factor activity, RNA polymerase II-specific"/>
    <property type="evidence" value="ECO:0007669"/>
    <property type="project" value="InterPro"/>
</dbReference>
<proteinExistence type="predicted"/>
<evidence type="ECO:0000313" key="5">
    <source>
        <dbReference type="Proteomes" id="UP000469558"/>
    </source>
</evidence>
<feature type="region of interest" description="Disordered" evidence="2">
    <location>
        <begin position="64"/>
        <end position="85"/>
    </location>
</feature>
<dbReference type="PANTHER" id="PTHR38791:SF5">
    <property type="entry name" value="TRANSCRIPTION FACTOR DBAG-RELATED"/>
    <property type="match status" value="1"/>
</dbReference>
<evidence type="ECO:0000256" key="1">
    <source>
        <dbReference type="ARBA" id="ARBA00023242"/>
    </source>
</evidence>
<sequence>MVYCGKPSKGCLNCRIRKIRCDQKTPACSQCVKTEKVCPGYRDMLDLSFRNESDAVIEKAKAKAAKLRKSPNTQPTKVPSTARRRVRGGDKTICKIQTTLSTFSSASYANLDIPEFQFANCNFDIFAQYSSIASSPTSQTLGPSPLERGTNYFFANFVGPQTGPTRPFHYLHDIFRNNKQDGSLTCSIAATGLAGLANISKSNELMSHARTQYASALRHINLALGSPSDAVKDSTLISIVILAIFESVTGAVELSMKEWTEHINGAAELVRLRGRSQFQTPVGRGIFFQATSHLLISCVQRSLPVPDHIIELRNEAFGNDSQPNPTLKGLPSQQLMINLDQYTILRAAICNKTLTDPLKIINASLKVDSDLTQIFADVPRGWQYETAFTPTNTDILYDGYYDIYTDSFVSRIWDSMRAARIMLNQTIRDCLLDGFQDTPARFTTHEHIGLFQLCTDNIIKLRDDILHSVPQNLGLVNRKPFQTAPTSPPPQEPCNTCFLDMLSDADLPGFEPPPLTKDPNSQAISGYQLLWPLCNSQLSTPEIKAYAQKILRYISDEMGIGQGRNIAAFMERSEPSQKKRLEYVGLSAVAAALKR</sequence>
<evidence type="ECO:0000256" key="2">
    <source>
        <dbReference type="SAM" id="MobiDB-lite"/>
    </source>
</evidence>
<organism evidence="4 5">
    <name type="scientific">Lachnellula suecica</name>
    <dbReference type="NCBI Taxonomy" id="602035"/>
    <lineage>
        <taxon>Eukaryota</taxon>
        <taxon>Fungi</taxon>
        <taxon>Dikarya</taxon>
        <taxon>Ascomycota</taxon>
        <taxon>Pezizomycotina</taxon>
        <taxon>Leotiomycetes</taxon>
        <taxon>Helotiales</taxon>
        <taxon>Lachnaceae</taxon>
        <taxon>Lachnellula</taxon>
    </lineage>
</organism>
<comment type="caution">
    <text evidence="4">The sequence shown here is derived from an EMBL/GenBank/DDBJ whole genome shotgun (WGS) entry which is preliminary data.</text>
</comment>
<gene>
    <name evidence="4" type="ORF">LSUE1_G007687</name>
</gene>
<dbReference type="PANTHER" id="PTHR38791">
    <property type="entry name" value="ZN(II)2CYS6 TRANSCRIPTION FACTOR (EUROFUNG)-RELATED-RELATED"/>
    <property type="match status" value="1"/>
</dbReference>
<feature type="domain" description="Zn(2)-C6 fungal-type" evidence="3">
    <location>
        <begin position="10"/>
        <end position="38"/>
    </location>
</feature>
<dbReference type="InterPro" id="IPR053175">
    <property type="entry name" value="DHMBA_Reg_Transcription_Factor"/>
</dbReference>
<accession>A0A8T9BUP2</accession>
<keyword evidence="1" id="KW-0539">Nucleus</keyword>
<dbReference type="InterPro" id="IPR036864">
    <property type="entry name" value="Zn2-C6_fun-type_DNA-bd_sf"/>
</dbReference>
<dbReference type="SMART" id="SM00066">
    <property type="entry name" value="GAL4"/>
    <property type="match status" value="1"/>
</dbReference>
<dbReference type="GO" id="GO:0008270">
    <property type="term" value="F:zinc ion binding"/>
    <property type="evidence" value="ECO:0007669"/>
    <property type="project" value="InterPro"/>
</dbReference>
<reference evidence="4 5" key="1">
    <citation type="submission" date="2018-05" db="EMBL/GenBank/DDBJ databases">
        <title>Genome sequencing and assembly of the regulated plant pathogen Lachnellula willkommii and related sister species for the development of diagnostic species identification markers.</title>
        <authorList>
            <person name="Giroux E."/>
            <person name="Bilodeau G."/>
        </authorList>
    </citation>
    <scope>NUCLEOTIDE SEQUENCE [LARGE SCALE GENOMIC DNA]</scope>
    <source>
        <strain evidence="4 5">CBS 268.59</strain>
    </source>
</reference>
<evidence type="ECO:0000313" key="4">
    <source>
        <dbReference type="EMBL" id="TVY62863.1"/>
    </source>
</evidence>
<dbReference type="Gene3D" id="4.10.240.10">
    <property type="entry name" value="Zn(2)-C6 fungal-type DNA-binding domain"/>
    <property type="match status" value="1"/>
</dbReference>
<evidence type="ECO:0000259" key="3">
    <source>
        <dbReference type="PROSITE" id="PS50048"/>
    </source>
</evidence>
<protein>
    <recommendedName>
        <fullName evidence="3">Zn(2)-C6 fungal-type domain-containing protein</fullName>
    </recommendedName>
</protein>
<dbReference type="InterPro" id="IPR021858">
    <property type="entry name" value="Fun_TF"/>
</dbReference>
<dbReference type="OrthoDB" id="5429770at2759"/>
<dbReference type="CDD" id="cd00067">
    <property type="entry name" value="GAL4"/>
    <property type="match status" value="1"/>
</dbReference>
<dbReference type="Pfam" id="PF11951">
    <property type="entry name" value="Fungal_trans_2"/>
    <property type="match status" value="1"/>
</dbReference>
<dbReference type="AlphaFoldDB" id="A0A8T9BUP2"/>
<dbReference type="InterPro" id="IPR001138">
    <property type="entry name" value="Zn2Cys6_DnaBD"/>
</dbReference>
<dbReference type="PROSITE" id="PS00463">
    <property type="entry name" value="ZN2_CY6_FUNGAL_1"/>
    <property type="match status" value="1"/>
</dbReference>
<dbReference type="PROSITE" id="PS50048">
    <property type="entry name" value="ZN2_CY6_FUNGAL_2"/>
    <property type="match status" value="1"/>
</dbReference>
<dbReference type="Proteomes" id="UP000469558">
    <property type="component" value="Unassembled WGS sequence"/>
</dbReference>
<feature type="compositionally biased region" description="Polar residues" evidence="2">
    <location>
        <begin position="70"/>
        <end position="79"/>
    </location>
</feature>